<accession>A0AAN9HEB5</accession>
<dbReference type="PANTHER" id="PTHR34531:SF1">
    <property type="entry name" value="CHROMOSOME 5 OPEN READING FRAME 34"/>
    <property type="match status" value="1"/>
</dbReference>
<gene>
    <name evidence="6" type="ORF">R3I93_002655</name>
</gene>
<dbReference type="PANTHER" id="PTHR34531">
    <property type="entry name" value="ZGC:153352"/>
    <property type="match status" value="1"/>
</dbReference>
<feature type="domain" description="C5orf34-like" evidence="5">
    <location>
        <begin position="315"/>
        <end position="399"/>
    </location>
</feature>
<dbReference type="Pfam" id="PF15025">
    <property type="entry name" value="C5orf34-like_N"/>
    <property type="match status" value="1"/>
</dbReference>
<dbReference type="EMBL" id="JAYKXH010000003">
    <property type="protein sequence ID" value="KAK7172609.1"/>
    <property type="molecule type" value="Genomic_DNA"/>
</dbReference>
<evidence type="ECO:0000259" key="3">
    <source>
        <dbReference type="Pfam" id="PF15025"/>
    </source>
</evidence>
<proteinExistence type="predicted"/>
<keyword evidence="7" id="KW-1185">Reference proteome</keyword>
<evidence type="ECO:0000313" key="6">
    <source>
        <dbReference type="EMBL" id="KAK7172609.1"/>
    </source>
</evidence>
<dbReference type="Pfam" id="PF22834">
    <property type="entry name" value="Polo_box_4"/>
    <property type="match status" value="1"/>
</dbReference>
<dbReference type="Pfam" id="PF22833">
    <property type="entry name" value="C5orf34_2nd"/>
    <property type="match status" value="1"/>
</dbReference>
<dbReference type="Pfam" id="PF15016">
    <property type="entry name" value="C5orf34_C"/>
    <property type="match status" value="1"/>
</dbReference>
<evidence type="ECO:0000259" key="4">
    <source>
        <dbReference type="Pfam" id="PF22833"/>
    </source>
</evidence>
<dbReference type="InterPro" id="IPR053900">
    <property type="entry name" value="C5orf34-like_dom"/>
</dbReference>
<sequence length="623" mass="69865">MCSVRFMVMYVDESVDVYYADGCRLQLSPCGSEFMIEKHLSPSAHPLQPKERVRQRTRFAISEYKALVVNALAFRNKYATHPYLAEELITVELCKKFNSAVTEVEWPGSDSCTTGSHGEITVCSVDGHAELVLSSSGEEFTVEFICQSSQNEVESQYLHQHKSTCLLSGLSLKSATVKSLNSSAGAWMDHPGSVGKSPNMERLESTSLKSEKSHVYTRVIQQFSRVLYQQMWCYPLSLAVKHWESQKTKLNNTNGQDRKGLTDSEDRQTSQTGLKTHLPKPLLLRCPSPHQHRWRYNTVNPDLLEQEEEVTAELVKVVWCKGIIYRIVDGVTPMVEISPGDGSVIRSNGVLANYFTHYKAGAAHRDAMECVYYLCGLPPDVPGQLYSVQSVVTRASRILKCFIQARSSLRVPLSLYCWNEAAVCDCVCVVQEVTVAGTGHFKALSDGTVEVLFLNGVRAQMMWKSDTCTPAQCGEMELRLETETKPSHRWCQLNLPDGHQTLVQVETDKTYHRYVSVVVQWCDWVKQTEQSMSAVGVALSDPAHSDTPQPITCRSVVSELEKIKRFNFLLENSPVLRSTARSLRCERSPDLSEIKLTGNCISEALLKTSRAIQDIDTLLSDRP</sequence>
<feature type="region of interest" description="Disordered" evidence="1">
    <location>
        <begin position="250"/>
        <end position="274"/>
    </location>
</feature>
<dbReference type="InterPro" id="IPR027830">
    <property type="entry name" value="C5orf34-like_N"/>
</dbReference>
<evidence type="ECO:0000259" key="5">
    <source>
        <dbReference type="Pfam" id="PF22834"/>
    </source>
</evidence>
<evidence type="ECO:0000259" key="2">
    <source>
        <dbReference type="Pfam" id="PF15016"/>
    </source>
</evidence>
<dbReference type="InterPro" id="IPR053901">
    <property type="entry name" value="C5orf34-like"/>
</dbReference>
<feature type="domain" description="C5orf34-like C-terminal" evidence="2">
    <location>
        <begin position="429"/>
        <end position="524"/>
    </location>
</feature>
<dbReference type="AlphaFoldDB" id="A0AAN9HEB5"/>
<dbReference type="Proteomes" id="UP001364617">
    <property type="component" value="Unassembled WGS sequence"/>
</dbReference>
<evidence type="ECO:0000313" key="7">
    <source>
        <dbReference type="Proteomes" id="UP001364617"/>
    </source>
</evidence>
<name>A0AAN9HEB5_9TELE</name>
<feature type="domain" description="C5orf34-like N-terminal" evidence="3">
    <location>
        <begin position="7"/>
        <end position="76"/>
    </location>
</feature>
<dbReference type="InterPro" id="IPR053899">
    <property type="entry name" value="C5orf34-like_2nd"/>
</dbReference>
<dbReference type="InterPro" id="IPR027865">
    <property type="entry name" value="C5orf34-like_C"/>
</dbReference>
<feature type="compositionally biased region" description="Basic and acidic residues" evidence="1">
    <location>
        <begin position="256"/>
        <end position="268"/>
    </location>
</feature>
<evidence type="ECO:0008006" key="8">
    <source>
        <dbReference type="Google" id="ProtNLM"/>
    </source>
</evidence>
<reference evidence="6 7" key="1">
    <citation type="submission" date="2024-02" db="EMBL/GenBank/DDBJ databases">
        <title>Chromosome-level genome assembly of the Eurasian Minnow (Phoxinus phoxinus).</title>
        <authorList>
            <person name="Oriowo T.O."/>
            <person name="Martin S."/>
            <person name="Stange M."/>
            <person name="Chrysostomakis Y."/>
            <person name="Brown T."/>
            <person name="Winkler S."/>
            <person name="Kukowka S."/>
            <person name="Myers E.W."/>
            <person name="Bohne A."/>
        </authorList>
    </citation>
    <scope>NUCLEOTIDE SEQUENCE [LARGE SCALE GENOMIC DNA]</scope>
    <source>
        <strain evidence="6">ZFMK-TIS-60720</strain>
        <tissue evidence="6">Whole Organism</tissue>
    </source>
</reference>
<comment type="caution">
    <text evidence="6">The sequence shown here is derived from an EMBL/GenBank/DDBJ whole genome shotgun (WGS) entry which is preliminary data.</text>
</comment>
<organism evidence="6 7">
    <name type="scientific">Phoxinus phoxinus</name>
    <name type="common">Eurasian minnow</name>
    <dbReference type="NCBI Taxonomy" id="58324"/>
    <lineage>
        <taxon>Eukaryota</taxon>
        <taxon>Metazoa</taxon>
        <taxon>Chordata</taxon>
        <taxon>Craniata</taxon>
        <taxon>Vertebrata</taxon>
        <taxon>Euteleostomi</taxon>
        <taxon>Actinopterygii</taxon>
        <taxon>Neopterygii</taxon>
        <taxon>Teleostei</taxon>
        <taxon>Ostariophysi</taxon>
        <taxon>Cypriniformes</taxon>
        <taxon>Leuciscidae</taxon>
        <taxon>Phoxininae</taxon>
        <taxon>Phoxinus</taxon>
    </lineage>
</organism>
<evidence type="ECO:0000256" key="1">
    <source>
        <dbReference type="SAM" id="MobiDB-lite"/>
    </source>
</evidence>
<protein>
    <recommendedName>
        <fullName evidence="8">DUF4524 domain-containing protein</fullName>
    </recommendedName>
</protein>
<feature type="domain" description="C5orf34-like second" evidence="4">
    <location>
        <begin position="118"/>
        <end position="239"/>
    </location>
</feature>